<evidence type="ECO:0000256" key="2">
    <source>
        <dbReference type="SAM" id="Phobius"/>
    </source>
</evidence>
<dbReference type="PANTHER" id="PTHR30093">
    <property type="entry name" value="GENERAL SECRETION PATHWAY PROTEIN G"/>
    <property type="match status" value="1"/>
</dbReference>
<feature type="region of interest" description="Disordered" evidence="1">
    <location>
        <begin position="269"/>
        <end position="295"/>
    </location>
</feature>
<evidence type="ECO:0000313" key="4">
    <source>
        <dbReference type="EMBL" id="NNJ26573.1"/>
    </source>
</evidence>
<dbReference type="SUPFAM" id="SSF54523">
    <property type="entry name" value="Pili subunits"/>
    <property type="match status" value="1"/>
</dbReference>
<feature type="compositionally biased region" description="Basic and acidic residues" evidence="1">
    <location>
        <begin position="275"/>
        <end position="285"/>
    </location>
</feature>
<dbReference type="Gene3D" id="3.30.700.10">
    <property type="entry name" value="Glycoprotein, Type 4 Pilin"/>
    <property type="match status" value="1"/>
</dbReference>
<dbReference type="RefSeq" id="WP_171187696.1">
    <property type="nucleotide sequence ID" value="NZ_WTPX01000085.1"/>
</dbReference>
<evidence type="ECO:0000256" key="1">
    <source>
        <dbReference type="SAM" id="MobiDB-lite"/>
    </source>
</evidence>
<protein>
    <recommendedName>
        <fullName evidence="3">DUF1559 domain-containing protein</fullName>
    </recommendedName>
</protein>
<dbReference type="Pfam" id="PF07963">
    <property type="entry name" value="N_methyl"/>
    <property type="match status" value="1"/>
</dbReference>
<dbReference type="PANTHER" id="PTHR30093:SF2">
    <property type="entry name" value="TYPE II SECRETION SYSTEM PROTEIN H"/>
    <property type="match status" value="1"/>
</dbReference>
<dbReference type="NCBIfam" id="TIGR02532">
    <property type="entry name" value="IV_pilin_GFxxxE"/>
    <property type="match status" value="1"/>
</dbReference>
<dbReference type="InterPro" id="IPR027558">
    <property type="entry name" value="Pre_pil_HX9DG_C"/>
</dbReference>
<dbReference type="Proteomes" id="UP000609651">
    <property type="component" value="Unassembled WGS sequence"/>
</dbReference>
<feature type="transmembrane region" description="Helical" evidence="2">
    <location>
        <begin position="20"/>
        <end position="43"/>
    </location>
</feature>
<sequence length="367" mass="40147">MLRPTPVPSPLRAPRRRAGFTLIELLVVIAIIAILVSLLLPAVQQAREAARKSQCQNNLKQLGLAMHNYQSTHKVFPFGWGTVGQSWSALLLPQLDQGPMYEGLRFDEVVNTTVWPGASTQYDPWRATMDPNETDTPNKIACEAVISTMRCPSTSASEHMAYNGFDARSPANYRVCSSSEVWHDDPHTKSSKPNAPGTPYAEWVDPYPGEERWRSLNNPPQDGMIWGCSATSFKDCKDGTGSTILLGESWCEPDFVQDGQGMDYWAVGAPQTDGYRNDSRPETESRSTGGTEFSEVAGSTAVPVNARLNPLMDGYMKEMSFGSEHPGGAFFCLVDGSVQFISETVDSLTYVGLGSRKGGEVLQDGAF</sequence>
<organism evidence="4 5">
    <name type="scientific">Alienimonas chondri</name>
    <dbReference type="NCBI Taxonomy" id="2681879"/>
    <lineage>
        <taxon>Bacteria</taxon>
        <taxon>Pseudomonadati</taxon>
        <taxon>Planctomycetota</taxon>
        <taxon>Planctomycetia</taxon>
        <taxon>Planctomycetales</taxon>
        <taxon>Planctomycetaceae</taxon>
        <taxon>Alienimonas</taxon>
    </lineage>
</organism>
<dbReference type="EMBL" id="WTPX01000085">
    <property type="protein sequence ID" value="NNJ26573.1"/>
    <property type="molecule type" value="Genomic_DNA"/>
</dbReference>
<keyword evidence="2" id="KW-1133">Transmembrane helix</keyword>
<accession>A0ABX1VH15</accession>
<evidence type="ECO:0000259" key="3">
    <source>
        <dbReference type="Pfam" id="PF07596"/>
    </source>
</evidence>
<dbReference type="NCBIfam" id="TIGR04294">
    <property type="entry name" value="pre_pil_HX9DG"/>
    <property type="match status" value="1"/>
</dbReference>
<feature type="domain" description="DUF1559" evidence="3">
    <location>
        <begin position="44"/>
        <end position="347"/>
    </location>
</feature>
<keyword evidence="2" id="KW-0472">Membrane</keyword>
<dbReference type="InterPro" id="IPR012902">
    <property type="entry name" value="N_methyl_site"/>
</dbReference>
<comment type="caution">
    <text evidence="4">The sequence shown here is derived from an EMBL/GenBank/DDBJ whole genome shotgun (WGS) entry which is preliminary data.</text>
</comment>
<keyword evidence="2" id="KW-0812">Transmembrane</keyword>
<evidence type="ECO:0000313" key="5">
    <source>
        <dbReference type="Proteomes" id="UP000609651"/>
    </source>
</evidence>
<dbReference type="InterPro" id="IPR045584">
    <property type="entry name" value="Pilin-like"/>
</dbReference>
<reference evidence="4 5" key="1">
    <citation type="journal article" date="2020" name="Syst. Appl. Microbiol.">
        <title>Alienimonas chondri sp. nov., a novel planctomycete isolated from the biofilm of the red alga Chondrus crispus.</title>
        <authorList>
            <person name="Vitorino I."/>
            <person name="Albuquerque L."/>
            <person name="Wiegand S."/>
            <person name="Kallscheuer N."/>
            <person name="da Costa M.S."/>
            <person name="Lobo-da-Cunha A."/>
            <person name="Jogler C."/>
            <person name="Lage O.M."/>
        </authorList>
    </citation>
    <scope>NUCLEOTIDE SEQUENCE [LARGE SCALE GENOMIC DNA]</scope>
    <source>
        <strain evidence="4 5">LzC2</strain>
    </source>
</reference>
<proteinExistence type="predicted"/>
<keyword evidence="5" id="KW-1185">Reference proteome</keyword>
<gene>
    <name evidence="4" type="ORF">LzC2_26620</name>
</gene>
<dbReference type="Pfam" id="PF07596">
    <property type="entry name" value="SBP_bac_10"/>
    <property type="match status" value="1"/>
</dbReference>
<dbReference type="InterPro" id="IPR011453">
    <property type="entry name" value="DUF1559"/>
</dbReference>
<dbReference type="PROSITE" id="PS00409">
    <property type="entry name" value="PROKAR_NTER_METHYL"/>
    <property type="match status" value="1"/>
</dbReference>
<name>A0ABX1VH15_9PLAN</name>